<proteinExistence type="predicted"/>
<name>A0A9D5BLL8_PEA</name>
<gene>
    <name evidence="2" type="ORF">KIW84_013869</name>
</gene>
<accession>A0A9D5BLL8</accession>
<dbReference type="Pfam" id="PF20167">
    <property type="entry name" value="Transposase_32"/>
    <property type="match status" value="1"/>
</dbReference>
<dbReference type="AlphaFoldDB" id="A0A9D5BLL8"/>
<protein>
    <recommendedName>
        <fullName evidence="1">Putative plant transposon protein domain-containing protein</fullName>
    </recommendedName>
</protein>
<dbReference type="Proteomes" id="UP001058974">
    <property type="component" value="Chromosome 1"/>
</dbReference>
<evidence type="ECO:0000313" key="3">
    <source>
        <dbReference type="Proteomes" id="UP001058974"/>
    </source>
</evidence>
<dbReference type="EMBL" id="JAMSHJ010000001">
    <property type="protein sequence ID" value="KAI5445796.1"/>
    <property type="molecule type" value="Genomic_DNA"/>
</dbReference>
<dbReference type="InterPro" id="IPR046796">
    <property type="entry name" value="Transposase_32_dom"/>
</dbReference>
<keyword evidence="3" id="KW-1185">Reference proteome</keyword>
<organism evidence="2 3">
    <name type="scientific">Pisum sativum</name>
    <name type="common">Garden pea</name>
    <name type="synonym">Lathyrus oleraceus</name>
    <dbReference type="NCBI Taxonomy" id="3888"/>
    <lineage>
        <taxon>Eukaryota</taxon>
        <taxon>Viridiplantae</taxon>
        <taxon>Streptophyta</taxon>
        <taxon>Embryophyta</taxon>
        <taxon>Tracheophyta</taxon>
        <taxon>Spermatophyta</taxon>
        <taxon>Magnoliopsida</taxon>
        <taxon>eudicotyledons</taxon>
        <taxon>Gunneridae</taxon>
        <taxon>Pentapetalae</taxon>
        <taxon>rosids</taxon>
        <taxon>fabids</taxon>
        <taxon>Fabales</taxon>
        <taxon>Fabaceae</taxon>
        <taxon>Papilionoideae</taxon>
        <taxon>50 kb inversion clade</taxon>
        <taxon>NPAAA clade</taxon>
        <taxon>Hologalegina</taxon>
        <taxon>IRL clade</taxon>
        <taxon>Fabeae</taxon>
        <taxon>Lathyrus</taxon>
    </lineage>
</organism>
<feature type="domain" description="Putative plant transposon protein" evidence="1">
    <location>
        <begin position="9"/>
        <end position="174"/>
    </location>
</feature>
<reference evidence="2 3" key="1">
    <citation type="journal article" date="2022" name="Nat. Genet.">
        <title>Improved pea reference genome and pan-genome highlight genomic features and evolutionary characteristics.</title>
        <authorList>
            <person name="Yang T."/>
            <person name="Liu R."/>
            <person name="Luo Y."/>
            <person name="Hu S."/>
            <person name="Wang D."/>
            <person name="Wang C."/>
            <person name="Pandey M.K."/>
            <person name="Ge S."/>
            <person name="Xu Q."/>
            <person name="Li N."/>
            <person name="Li G."/>
            <person name="Huang Y."/>
            <person name="Saxena R.K."/>
            <person name="Ji Y."/>
            <person name="Li M."/>
            <person name="Yan X."/>
            <person name="He Y."/>
            <person name="Liu Y."/>
            <person name="Wang X."/>
            <person name="Xiang C."/>
            <person name="Varshney R.K."/>
            <person name="Ding H."/>
            <person name="Gao S."/>
            <person name="Zong X."/>
        </authorList>
    </citation>
    <scope>NUCLEOTIDE SEQUENCE [LARGE SCALE GENOMIC DNA]</scope>
    <source>
        <strain evidence="2 3">cv. Zhongwan 6</strain>
    </source>
</reference>
<sequence>MDLIKSVGLMKIVTGLSQCFEGLIKEFVVNIPEDIADKNSKEFCKVFVRGKCVKFSPTLINKFLGRGTKGACELEATDNEVCREITARQVKEWPSKKHLPVGKLTVKYAILHKIGSANWVPTNHISTISNALGRFIFAVGTKLNFDYGRFMFKQIVKHASTNAVKLPIVFPSMICGIILSQQPGILSTSDIPSRRRPPLSVHYKLFEGSHVNDIIMTSAVKKPASQGGLIAELKETCKELETGIRVDKARKEALEVLIDSLELADRDNVG</sequence>
<evidence type="ECO:0000313" key="2">
    <source>
        <dbReference type="EMBL" id="KAI5445796.1"/>
    </source>
</evidence>
<dbReference type="Gramene" id="Psat01G0386900-T1">
    <property type="protein sequence ID" value="KAI5445796.1"/>
    <property type="gene ID" value="KIW84_013869"/>
</dbReference>
<comment type="caution">
    <text evidence="2">The sequence shown here is derived from an EMBL/GenBank/DDBJ whole genome shotgun (WGS) entry which is preliminary data.</text>
</comment>
<evidence type="ECO:0000259" key="1">
    <source>
        <dbReference type="Pfam" id="PF20167"/>
    </source>
</evidence>